<dbReference type="Pfam" id="PF00106">
    <property type="entry name" value="adh_short"/>
    <property type="match status" value="1"/>
</dbReference>
<dbReference type="PANTHER" id="PTHR43391">
    <property type="entry name" value="RETINOL DEHYDROGENASE-RELATED"/>
    <property type="match status" value="1"/>
</dbReference>
<sequence length="171" mass="19598">MTIPTEMVTLEIWKKVIDINLWGVIYGTYQAIPIMREQKSGHIVNTASITGLVPVPYQALYACAKSAVKTMTESLYYELFNEGLKFSVVCPGNVRTAIFGGLTPPPDSVSVEEAVSYIFEKMEKGDLLIVFPQKMRDFNELYRTDREKFDEFAFNMAAERRENYRTKGTYY</sequence>
<proteinExistence type="inferred from homology"/>
<dbReference type="Proteomes" id="UP000055014">
    <property type="component" value="Unassembled WGS sequence"/>
</dbReference>
<dbReference type="EMBL" id="LGGW01000262">
    <property type="protein sequence ID" value="KUK84350.1"/>
    <property type="molecule type" value="Genomic_DNA"/>
</dbReference>
<comment type="similarity">
    <text evidence="1">Belongs to the short-chain dehydrogenases/reductases (SDR) family.</text>
</comment>
<reference evidence="5" key="1">
    <citation type="journal article" date="2015" name="MBio">
        <title>Genome-Resolved Metagenomic Analysis Reveals Roles for Candidate Phyla and Other Microbial Community Members in Biogeochemical Transformations in Oil Reservoirs.</title>
        <authorList>
            <person name="Hu P."/>
            <person name="Tom L."/>
            <person name="Singh A."/>
            <person name="Thomas B.C."/>
            <person name="Baker B.J."/>
            <person name="Piceno Y.M."/>
            <person name="Andersen G.L."/>
            <person name="Banfield J.F."/>
        </authorList>
    </citation>
    <scope>NUCLEOTIDE SEQUENCE [LARGE SCALE GENOMIC DNA]</scope>
</reference>
<organism evidence="4 5">
    <name type="scientific">Mesotoga infera</name>
    <dbReference type="NCBI Taxonomy" id="1236046"/>
    <lineage>
        <taxon>Bacteria</taxon>
        <taxon>Thermotogati</taxon>
        <taxon>Thermotogota</taxon>
        <taxon>Thermotogae</taxon>
        <taxon>Kosmotogales</taxon>
        <taxon>Kosmotogaceae</taxon>
        <taxon>Mesotoga</taxon>
    </lineage>
</organism>
<comment type="caution">
    <text evidence="4">The sequence shown here is derived from an EMBL/GenBank/DDBJ whole genome shotgun (WGS) entry which is preliminary data.</text>
</comment>
<dbReference type="PRINTS" id="PR00081">
    <property type="entry name" value="GDHRDH"/>
</dbReference>
<evidence type="ECO:0000313" key="5">
    <source>
        <dbReference type="Proteomes" id="UP000055014"/>
    </source>
</evidence>
<keyword evidence="2" id="KW-0521">NADP</keyword>
<dbReference type="InterPro" id="IPR002347">
    <property type="entry name" value="SDR_fam"/>
</dbReference>
<evidence type="ECO:0000256" key="3">
    <source>
        <dbReference type="ARBA" id="ARBA00023002"/>
    </source>
</evidence>
<dbReference type="CDD" id="cd05233">
    <property type="entry name" value="SDR_c"/>
    <property type="match status" value="1"/>
</dbReference>
<evidence type="ECO:0000256" key="1">
    <source>
        <dbReference type="ARBA" id="ARBA00006484"/>
    </source>
</evidence>
<dbReference type="AlphaFoldDB" id="A0A101HWL8"/>
<keyword evidence="3" id="KW-0560">Oxidoreductase</keyword>
<name>A0A101HWL8_9BACT</name>
<dbReference type="InterPro" id="IPR036291">
    <property type="entry name" value="NAD(P)-bd_dom_sf"/>
</dbReference>
<protein>
    <submittedName>
        <fullName evidence="4">Short-chain alcohol dehydrogenase</fullName>
    </submittedName>
</protein>
<dbReference type="Gene3D" id="3.40.50.720">
    <property type="entry name" value="NAD(P)-binding Rossmann-like Domain"/>
    <property type="match status" value="1"/>
</dbReference>
<dbReference type="GO" id="GO:0016491">
    <property type="term" value="F:oxidoreductase activity"/>
    <property type="evidence" value="ECO:0007669"/>
    <property type="project" value="UniProtKB-KW"/>
</dbReference>
<evidence type="ECO:0000256" key="2">
    <source>
        <dbReference type="ARBA" id="ARBA00022857"/>
    </source>
</evidence>
<gene>
    <name evidence="4" type="ORF">XE02_1704</name>
</gene>
<dbReference type="SUPFAM" id="SSF51735">
    <property type="entry name" value="NAD(P)-binding Rossmann-fold domains"/>
    <property type="match status" value="1"/>
</dbReference>
<evidence type="ECO:0000313" key="4">
    <source>
        <dbReference type="EMBL" id="KUK84350.1"/>
    </source>
</evidence>
<accession>A0A101HWL8</accession>
<dbReference type="PATRIC" id="fig|1236046.5.peg.513"/>
<dbReference type="PANTHER" id="PTHR43391:SF14">
    <property type="entry name" value="DEHYDROGENASE_REDUCTASE SDR FAMILY PROTEIN 7-LIKE"/>
    <property type="match status" value="1"/>
</dbReference>